<dbReference type="Pfam" id="PF01381">
    <property type="entry name" value="HTH_3"/>
    <property type="match status" value="1"/>
</dbReference>
<name>A0A932GQE5_UNCTE</name>
<evidence type="ECO:0000259" key="2">
    <source>
        <dbReference type="PROSITE" id="PS50943"/>
    </source>
</evidence>
<feature type="domain" description="HTH cro/C1-type" evidence="2">
    <location>
        <begin position="13"/>
        <end position="69"/>
    </location>
</feature>
<dbReference type="PANTHER" id="PTHR46797">
    <property type="entry name" value="HTH-TYPE TRANSCRIPTIONAL REGULATOR"/>
    <property type="match status" value="1"/>
</dbReference>
<dbReference type="GO" id="GO:0003677">
    <property type="term" value="F:DNA binding"/>
    <property type="evidence" value="ECO:0007669"/>
    <property type="project" value="UniProtKB-KW"/>
</dbReference>
<accession>A0A932GQE5</accession>
<dbReference type="InterPro" id="IPR001387">
    <property type="entry name" value="Cro/C1-type_HTH"/>
</dbReference>
<sequence length="193" mass="21527">MSERVIVEVGKRLRQLRLQRGMTQRELAERVEGGMDLSYIGKIERGEQNPSLKMLQKLGKVLEVPVDTFFASRLEGSEGTGQDALAGHRAREIWEALQRVPDRDLPFLAEVISLAARRYSPSPLPRGGQLRSVPRVAESAGQYAAASLPDLRRRIRSVLKGKGALSRDQVVEVRKLLREILHLLDSAEDSPAL</sequence>
<reference evidence="3" key="1">
    <citation type="submission" date="2020-07" db="EMBL/GenBank/DDBJ databases">
        <title>Huge and variable diversity of episymbiotic CPR bacteria and DPANN archaea in groundwater ecosystems.</title>
        <authorList>
            <person name="He C.Y."/>
            <person name="Keren R."/>
            <person name="Whittaker M."/>
            <person name="Farag I.F."/>
            <person name="Doudna J."/>
            <person name="Cate J.H.D."/>
            <person name="Banfield J.F."/>
        </authorList>
    </citation>
    <scope>NUCLEOTIDE SEQUENCE</scope>
    <source>
        <strain evidence="3">NC_groundwater_717_Ag_S-0.2um_59_8</strain>
    </source>
</reference>
<evidence type="ECO:0000256" key="1">
    <source>
        <dbReference type="ARBA" id="ARBA00023125"/>
    </source>
</evidence>
<protein>
    <submittedName>
        <fullName evidence="3">Helix-turn-helix transcriptional regulator</fullName>
    </submittedName>
</protein>
<dbReference type="PANTHER" id="PTHR46797:SF1">
    <property type="entry name" value="METHYLPHOSPHONATE SYNTHASE"/>
    <property type="match status" value="1"/>
</dbReference>
<dbReference type="Proteomes" id="UP000741360">
    <property type="component" value="Unassembled WGS sequence"/>
</dbReference>
<dbReference type="GO" id="GO:0005829">
    <property type="term" value="C:cytosol"/>
    <property type="evidence" value="ECO:0007669"/>
    <property type="project" value="TreeGrafter"/>
</dbReference>
<dbReference type="InterPro" id="IPR010982">
    <property type="entry name" value="Lambda_DNA-bd_dom_sf"/>
</dbReference>
<dbReference type="Gene3D" id="1.10.260.40">
    <property type="entry name" value="lambda repressor-like DNA-binding domains"/>
    <property type="match status" value="1"/>
</dbReference>
<dbReference type="SMART" id="SM00530">
    <property type="entry name" value="HTH_XRE"/>
    <property type="match status" value="1"/>
</dbReference>
<comment type="caution">
    <text evidence="3">The sequence shown here is derived from an EMBL/GenBank/DDBJ whole genome shotgun (WGS) entry which is preliminary data.</text>
</comment>
<evidence type="ECO:0000313" key="4">
    <source>
        <dbReference type="Proteomes" id="UP000741360"/>
    </source>
</evidence>
<dbReference type="PROSITE" id="PS50943">
    <property type="entry name" value="HTH_CROC1"/>
    <property type="match status" value="1"/>
</dbReference>
<gene>
    <name evidence="3" type="ORF">HYY65_10390</name>
</gene>
<dbReference type="SUPFAM" id="SSF47413">
    <property type="entry name" value="lambda repressor-like DNA-binding domains"/>
    <property type="match status" value="1"/>
</dbReference>
<dbReference type="GO" id="GO:0003700">
    <property type="term" value="F:DNA-binding transcription factor activity"/>
    <property type="evidence" value="ECO:0007669"/>
    <property type="project" value="TreeGrafter"/>
</dbReference>
<dbReference type="EMBL" id="JACPSX010000199">
    <property type="protein sequence ID" value="MBI3015448.1"/>
    <property type="molecule type" value="Genomic_DNA"/>
</dbReference>
<dbReference type="InterPro" id="IPR050807">
    <property type="entry name" value="TransReg_Diox_bact_type"/>
</dbReference>
<dbReference type="CDD" id="cd00093">
    <property type="entry name" value="HTH_XRE"/>
    <property type="match status" value="1"/>
</dbReference>
<dbReference type="AlphaFoldDB" id="A0A932GQE5"/>
<evidence type="ECO:0000313" key="3">
    <source>
        <dbReference type="EMBL" id="MBI3015448.1"/>
    </source>
</evidence>
<organism evidence="3 4">
    <name type="scientific">Tectimicrobiota bacterium</name>
    <dbReference type="NCBI Taxonomy" id="2528274"/>
    <lineage>
        <taxon>Bacteria</taxon>
        <taxon>Pseudomonadati</taxon>
        <taxon>Nitrospinota/Tectimicrobiota group</taxon>
        <taxon>Candidatus Tectimicrobiota</taxon>
    </lineage>
</organism>
<proteinExistence type="predicted"/>
<keyword evidence="1" id="KW-0238">DNA-binding</keyword>